<dbReference type="EMBL" id="RWGY01000002">
    <property type="protein sequence ID" value="TVU51271.1"/>
    <property type="molecule type" value="Genomic_DNA"/>
</dbReference>
<feature type="non-terminal residue" evidence="1">
    <location>
        <position position="1"/>
    </location>
</feature>
<comment type="caution">
    <text evidence="1">The sequence shown here is derived from an EMBL/GenBank/DDBJ whole genome shotgun (WGS) entry which is preliminary data.</text>
</comment>
<proteinExistence type="predicted"/>
<dbReference type="Gramene" id="TVU51271">
    <property type="protein sequence ID" value="TVU51271"/>
    <property type="gene ID" value="EJB05_02682"/>
</dbReference>
<accession>A0A5J9WT43</accession>
<name>A0A5J9WT43_9POAL</name>
<organism evidence="1 2">
    <name type="scientific">Eragrostis curvula</name>
    <name type="common">weeping love grass</name>
    <dbReference type="NCBI Taxonomy" id="38414"/>
    <lineage>
        <taxon>Eukaryota</taxon>
        <taxon>Viridiplantae</taxon>
        <taxon>Streptophyta</taxon>
        <taxon>Embryophyta</taxon>
        <taxon>Tracheophyta</taxon>
        <taxon>Spermatophyta</taxon>
        <taxon>Magnoliopsida</taxon>
        <taxon>Liliopsida</taxon>
        <taxon>Poales</taxon>
        <taxon>Poaceae</taxon>
        <taxon>PACMAD clade</taxon>
        <taxon>Chloridoideae</taxon>
        <taxon>Eragrostideae</taxon>
        <taxon>Eragrostidinae</taxon>
        <taxon>Eragrostis</taxon>
    </lineage>
</organism>
<reference evidence="1 2" key="1">
    <citation type="journal article" date="2019" name="Sci. Rep.">
        <title>A high-quality genome of Eragrostis curvula grass provides insights into Poaceae evolution and supports new strategies to enhance forage quality.</title>
        <authorList>
            <person name="Carballo J."/>
            <person name="Santos B.A.C.M."/>
            <person name="Zappacosta D."/>
            <person name="Garbus I."/>
            <person name="Selva J.P."/>
            <person name="Gallo C.A."/>
            <person name="Diaz A."/>
            <person name="Albertini E."/>
            <person name="Caccamo M."/>
            <person name="Echenique V."/>
        </authorList>
    </citation>
    <scope>NUCLEOTIDE SEQUENCE [LARGE SCALE GENOMIC DNA]</scope>
    <source>
        <strain evidence="2">cv. Victoria</strain>
        <tissue evidence="1">Leaf</tissue>
    </source>
</reference>
<dbReference type="Proteomes" id="UP000324897">
    <property type="component" value="Chromosome 6"/>
</dbReference>
<evidence type="ECO:0000313" key="1">
    <source>
        <dbReference type="EMBL" id="TVU51271.1"/>
    </source>
</evidence>
<evidence type="ECO:0000313" key="2">
    <source>
        <dbReference type="Proteomes" id="UP000324897"/>
    </source>
</evidence>
<sequence>MSNFRQKKTISHVNNGGVIISRDFDLDLAVLTTASAPSRGGPYPVDRPCLGGRRRRHGWVHGSEVAPPLPPNLGAWTSQEPLAPGGHLHRIQSLEACMRIRPPIHVGKTGWQYTKNTQ</sequence>
<feature type="non-terminal residue" evidence="1">
    <location>
        <position position="118"/>
    </location>
</feature>
<keyword evidence="2" id="KW-1185">Reference proteome</keyword>
<gene>
    <name evidence="1" type="ORF">EJB05_02682</name>
</gene>
<dbReference type="AlphaFoldDB" id="A0A5J9WT43"/>
<protein>
    <submittedName>
        <fullName evidence="1">Uncharacterized protein</fullName>
    </submittedName>
</protein>